<dbReference type="Proteomes" id="UP000016534">
    <property type="component" value="Unassembled WGS sequence"/>
</dbReference>
<gene>
    <name evidence="2" type="ORF">PUND_10554</name>
</gene>
<comment type="caution">
    <text evidence="2">The sequence shown here is derived from an EMBL/GenBank/DDBJ whole genome shotgun (WGS) entry which is preliminary data.</text>
</comment>
<proteinExistence type="predicted"/>
<name>A0ABN0NGW8_9GAMM</name>
<reference evidence="2" key="1">
    <citation type="journal article" date="2012" name="J. Bacteriol.">
        <title>Genome sequences of type strains of seven species of the marine bacterium Pseudoalteromonas.</title>
        <authorList>
            <person name="Xie B.B."/>
            <person name="Shu Y.L."/>
            <person name="Qin Q.L."/>
            <person name="Rong J.C."/>
            <person name="Zhang X.Y."/>
            <person name="Chen X.L."/>
            <person name="Shi M."/>
            <person name="He H.L."/>
            <person name="Zhou B.C."/>
            <person name="Zhang Y.Z."/>
        </authorList>
    </citation>
    <scope>NUCLEOTIDE SEQUENCE [LARGE SCALE GENOMIC DNA]</scope>
    <source>
        <strain evidence="2">NCIMB 2128</strain>
    </source>
</reference>
<dbReference type="SUPFAM" id="SSF53850">
    <property type="entry name" value="Periplasmic binding protein-like II"/>
    <property type="match status" value="1"/>
</dbReference>
<keyword evidence="1" id="KW-0732">Signal</keyword>
<keyword evidence="3" id="KW-1185">Reference proteome</keyword>
<sequence length="232" mass="26436">MFKYCKGLLVLIGLIFSNPSFGHSYSYTFNRPQNTQQANYTIELLQLAYTDMGFKLNIIDFNRQNALFAANSGMLDGQLARDISIESAYKNLIRVNYPLFKFNLKLYKHCEPSSTKTMDSVAIIASYPVQQRYLDSIDFQGKVIEVKNNTTQLNLLIQQKVEAALLIDFAMANKTIPPALGCYEKQVVATYPLYHYLHISHASIAQQLEATLKKLHNNGTVAKLRSKYKLQF</sequence>
<evidence type="ECO:0000313" key="2">
    <source>
        <dbReference type="EMBL" id="ERG60782.1"/>
    </source>
</evidence>
<evidence type="ECO:0000313" key="3">
    <source>
        <dbReference type="Proteomes" id="UP000016534"/>
    </source>
</evidence>
<evidence type="ECO:0008006" key="4">
    <source>
        <dbReference type="Google" id="ProtNLM"/>
    </source>
</evidence>
<accession>A0ABN0NGW8</accession>
<reference evidence="2" key="2">
    <citation type="submission" date="2013-04" db="EMBL/GenBank/DDBJ databases">
        <title>Genome sequence of Pseudoalteromonas undina.</title>
        <authorList>
            <person name="Xie B.-B."/>
            <person name="Rong J.-C."/>
            <person name="Qin Q.-L."/>
            <person name="Shu Y.-L."/>
            <person name="Zhang Y.-Z."/>
        </authorList>
    </citation>
    <scope>NUCLEOTIDE SEQUENCE</scope>
    <source>
        <strain evidence="2">NCIMB 2128</strain>
    </source>
</reference>
<dbReference type="EMBL" id="AHCF02000018">
    <property type="protein sequence ID" value="ERG60782.1"/>
    <property type="molecule type" value="Genomic_DNA"/>
</dbReference>
<organism evidence="2 3">
    <name type="scientific">Pseudoalteromonas undina</name>
    <dbReference type="NCBI Taxonomy" id="43660"/>
    <lineage>
        <taxon>Bacteria</taxon>
        <taxon>Pseudomonadati</taxon>
        <taxon>Pseudomonadota</taxon>
        <taxon>Gammaproteobacteria</taxon>
        <taxon>Alteromonadales</taxon>
        <taxon>Pseudoalteromonadaceae</taxon>
        <taxon>Pseudoalteromonas</taxon>
    </lineage>
</organism>
<protein>
    <recommendedName>
        <fullName evidence="4">Solute-binding protein family 3/N-terminal domain-containing protein</fullName>
    </recommendedName>
</protein>
<evidence type="ECO:0000256" key="1">
    <source>
        <dbReference type="SAM" id="SignalP"/>
    </source>
</evidence>
<feature type="chain" id="PRO_5045709435" description="Solute-binding protein family 3/N-terminal domain-containing protein" evidence="1">
    <location>
        <begin position="23"/>
        <end position="232"/>
    </location>
</feature>
<dbReference type="Gene3D" id="3.40.190.10">
    <property type="entry name" value="Periplasmic binding protein-like II"/>
    <property type="match status" value="2"/>
</dbReference>
<feature type="signal peptide" evidence="1">
    <location>
        <begin position="1"/>
        <end position="22"/>
    </location>
</feature>